<dbReference type="SUPFAM" id="SSF53098">
    <property type="entry name" value="Ribonuclease H-like"/>
    <property type="match status" value="1"/>
</dbReference>
<keyword evidence="11 13" id="KW-0234">DNA repair</keyword>
<evidence type="ECO:0000256" key="9">
    <source>
        <dbReference type="ARBA" id="ARBA00023125"/>
    </source>
</evidence>
<keyword evidence="6 13" id="KW-0227">DNA damage</keyword>
<comment type="catalytic activity">
    <reaction evidence="12 13">
        <text>Endonucleolytic cleavage at a junction such as a reciprocal single-stranded crossover between two homologous DNA duplexes (Holliday junction).</text>
        <dbReference type="EC" id="3.1.21.10"/>
    </reaction>
</comment>
<dbReference type="Proteomes" id="UP000176770">
    <property type="component" value="Unassembled WGS sequence"/>
</dbReference>
<accession>A0A1G2HIC8</accession>
<dbReference type="PRINTS" id="PR00696">
    <property type="entry name" value="RSOLVASERUVC"/>
</dbReference>
<keyword evidence="7 13" id="KW-0378">Hydrolase</keyword>
<feature type="binding site" evidence="13">
    <location>
        <position position="12"/>
    </location>
    <ligand>
        <name>Mg(2+)</name>
        <dbReference type="ChEBI" id="CHEBI:18420"/>
        <label>1</label>
    </ligand>
</feature>
<dbReference type="CDD" id="cd16962">
    <property type="entry name" value="RuvC"/>
    <property type="match status" value="1"/>
</dbReference>
<evidence type="ECO:0000256" key="2">
    <source>
        <dbReference type="ARBA" id="ARBA00022490"/>
    </source>
</evidence>
<dbReference type="InterPro" id="IPR036397">
    <property type="entry name" value="RNaseH_sf"/>
</dbReference>
<name>A0A1G2HIC8_9BACT</name>
<gene>
    <name evidence="13" type="primary">ruvC</name>
    <name evidence="15" type="ORF">A3F94_02940</name>
</gene>
<comment type="similarity">
    <text evidence="1 13">Belongs to the RuvC family.</text>
</comment>
<dbReference type="GO" id="GO:0005737">
    <property type="term" value="C:cytoplasm"/>
    <property type="evidence" value="ECO:0007669"/>
    <property type="project" value="UniProtKB-SubCell"/>
</dbReference>
<evidence type="ECO:0000256" key="4">
    <source>
        <dbReference type="ARBA" id="ARBA00022723"/>
    </source>
</evidence>
<feature type="active site" evidence="13">
    <location>
        <position position="72"/>
    </location>
</feature>
<dbReference type="PANTHER" id="PTHR30194">
    <property type="entry name" value="CROSSOVER JUNCTION ENDODEOXYRIBONUCLEASE RUVC"/>
    <property type="match status" value="1"/>
</dbReference>
<evidence type="ECO:0000256" key="5">
    <source>
        <dbReference type="ARBA" id="ARBA00022759"/>
    </source>
</evidence>
<dbReference type="InterPro" id="IPR002176">
    <property type="entry name" value="X-over_junc_endoDNase_RuvC"/>
</dbReference>
<dbReference type="GO" id="GO:0008821">
    <property type="term" value="F:crossover junction DNA endonuclease activity"/>
    <property type="evidence" value="ECO:0007669"/>
    <property type="project" value="UniProtKB-UniRule"/>
</dbReference>
<organism evidence="15 16">
    <name type="scientific">Candidatus Spechtbacteria bacterium RIFCSPLOWO2_12_FULL_38_22</name>
    <dbReference type="NCBI Taxonomy" id="1802165"/>
    <lineage>
        <taxon>Bacteria</taxon>
        <taxon>Candidatus Spechtiibacteriota</taxon>
    </lineage>
</organism>
<dbReference type="GO" id="GO:0006281">
    <property type="term" value="P:DNA repair"/>
    <property type="evidence" value="ECO:0007669"/>
    <property type="project" value="UniProtKB-UniRule"/>
</dbReference>
<dbReference type="PROSITE" id="PS01321">
    <property type="entry name" value="RUVC"/>
    <property type="match status" value="1"/>
</dbReference>
<feature type="binding site" evidence="13">
    <location>
        <position position="145"/>
    </location>
    <ligand>
        <name>Mg(2+)</name>
        <dbReference type="ChEBI" id="CHEBI:18420"/>
        <label>1</label>
    </ligand>
</feature>
<proteinExistence type="inferred from homology"/>
<dbReference type="Pfam" id="PF02075">
    <property type="entry name" value="RuvC"/>
    <property type="match status" value="1"/>
</dbReference>
<keyword evidence="2 13" id="KW-0963">Cytoplasm</keyword>
<evidence type="ECO:0000256" key="10">
    <source>
        <dbReference type="ARBA" id="ARBA00023172"/>
    </source>
</evidence>
<feature type="binding site" evidence="13">
    <location>
        <position position="72"/>
    </location>
    <ligand>
        <name>Mg(2+)</name>
        <dbReference type="ChEBI" id="CHEBI:18420"/>
        <label>2</label>
    </ligand>
</feature>
<dbReference type="GO" id="GO:0048476">
    <property type="term" value="C:Holliday junction resolvase complex"/>
    <property type="evidence" value="ECO:0007669"/>
    <property type="project" value="UniProtKB-UniRule"/>
</dbReference>
<comment type="cofactor">
    <cofactor evidence="13">
        <name>Mg(2+)</name>
        <dbReference type="ChEBI" id="CHEBI:18420"/>
    </cofactor>
    <text evidence="13">Binds 2 Mg(2+) ion per subunit.</text>
</comment>
<dbReference type="InterPro" id="IPR020563">
    <property type="entry name" value="X-over_junc_endoDNase_Mg_BS"/>
</dbReference>
<evidence type="ECO:0000256" key="12">
    <source>
        <dbReference type="ARBA" id="ARBA00029354"/>
    </source>
</evidence>
<dbReference type="NCBIfam" id="TIGR00228">
    <property type="entry name" value="ruvC"/>
    <property type="match status" value="1"/>
</dbReference>
<comment type="subunit">
    <text evidence="13">Homodimer which binds Holliday junction (HJ) DNA. The HJ becomes 2-fold symmetrical on binding to RuvC with unstacked arms; it has a different conformation from HJ DNA in complex with RuvA. In the full resolvosome a probable DNA-RuvA(4)-RuvB(12)-RuvC(2) complex forms which resolves the HJ.</text>
</comment>
<evidence type="ECO:0000256" key="11">
    <source>
        <dbReference type="ARBA" id="ARBA00023204"/>
    </source>
</evidence>
<dbReference type="EC" id="3.1.21.10" evidence="13 14"/>
<dbReference type="STRING" id="1802165.A3F94_02940"/>
<dbReference type="GO" id="GO:0006310">
    <property type="term" value="P:DNA recombination"/>
    <property type="evidence" value="ECO:0007669"/>
    <property type="project" value="UniProtKB-UniRule"/>
</dbReference>
<comment type="subcellular location">
    <subcellularLocation>
        <location evidence="13">Cytoplasm</location>
    </subcellularLocation>
</comment>
<comment type="function">
    <text evidence="13">The RuvA-RuvB-RuvC complex processes Holliday junction (HJ) DNA during genetic recombination and DNA repair. Endonuclease that resolves HJ intermediates. Cleaves cruciform DNA by making single-stranded nicks across the HJ at symmetrical positions within the homologous arms, yielding a 5'-phosphate and a 3'-hydroxyl group; requires a central core of homology in the junction. The consensus cleavage sequence is 5'-(A/T)TT(C/G)-3'. Cleavage occurs on the 3'-side of the TT dinucleotide at the point of strand exchange. HJ branch migration catalyzed by RuvA-RuvB allows RuvC to scan DNA until it finds its consensus sequence, where it cleaves and resolves the cruciform DNA.</text>
</comment>
<evidence type="ECO:0000256" key="8">
    <source>
        <dbReference type="ARBA" id="ARBA00022842"/>
    </source>
</evidence>
<evidence type="ECO:0000256" key="3">
    <source>
        <dbReference type="ARBA" id="ARBA00022722"/>
    </source>
</evidence>
<dbReference type="AlphaFoldDB" id="A0A1G2HIC8"/>
<comment type="caution">
    <text evidence="15">The sequence shown here is derived from an EMBL/GenBank/DDBJ whole genome shotgun (WGS) entry which is preliminary data.</text>
</comment>
<dbReference type="Gene3D" id="3.30.420.10">
    <property type="entry name" value="Ribonuclease H-like superfamily/Ribonuclease H"/>
    <property type="match status" value="1"/>
</dbReference>
<keyword evidence="5 13" id="KW-0255">Endonuclease</keyword>
<feature type="active site" evidence="13">
    <location>
        <position position="12"/>
    </location>
</feature>
<dbReference type="NCBIfam" id="NF000711">
    <property type="entry name" value="PRK00039.2-1"/>
    <property type="match status" value="1"/>
</dbReference>
<dbReference type="InterPro" id="IPR012337">
    <property type="entry name" value="RNaseH-like_sf"/>
</dbReference>
<dbReference type="HAMAP" id="MF_00034">
    <property type="entry name" value="RuvC"/>
    <property type="match status" value="1"/>
</dbReference>
<dbReference type="EMBL" id="MHOK01000005">
    <property type="protein sequence ID" value="OGZ62256.1"/>
    <property type="molecule type" value="Genomic_DNA"/>
</dbReference>
<keyword evidence="4 13" id="KW-0479">Metal-binding</keyword>
<evidence type="ECO:0000256" key="7">
    <source>
        <dbReference type="ARBA" id="ARBA00022801"/>
    </source>
</evidence>
<evidence type="ECO:0000256" key="13">
    <source>
        <dbReference type="HAMAP-Rule" id="MF_00034"/>
    </source>
</evidence>
<protein>
    <recommendedName>
        <fullName evidence="13 14">Crossover junction endodeoxyribonuclease RuvC</fullName>
        <ecNumber evidence="13 14">3.1.21.10</ecNumber>
    </recommendedName>
    <alternativeName>
        <fullName evidence="13">Holliday junction nuclease RuvC</fullName>
    </alternativeName>
    <alternativeName>
        <fullName evidence="13">Holliday junction resolvase RuvC</fullName>
    </alternativeName>
</protein>
<keyword evidence="8 13" id="KW-0460">Magnesium</keyword>
<evidence type="ECO:0000256" key="14">
    <source>
        <dbReference type="NCBIfam" id="TIGR00228"/>
    </source>
</evidence>
<evidence type="ECO:0000256" key="6">
    <source>
        <dbReference type="ARBA" id="ARBA00022763"/>
    </source>
</evidence>
<dbReference type="GO" id="GO:0000287">
    <property type="term" value="F:magnesium ion binding"/>
    <property type="evidence" value="ECO:0007669"/>
    <property type="project" value="UniProtKB-UniRule"/>
</dbReference>
<reference evidence="15 16" key="1">
    <citation type="journal article" date="2016" name="Nat. Commun.">
        <title>Thousands of microbial genomes shed light on interconnected biogeochemical processes in an aquifer system.</title>
        <authorList>
            <person name="Anantharaman K."/>
            <person name="Brown C.T."/>
            <person name="Hug L.A."/>
            <person name="Sharon I."/>
            <person name="Castelle C.J."/>
            <person name="Probst A.J."/>
            <person name="Thomas B.C."/>
            <person name="Singh A."/>
            <person name="Wilkins M.J."/>
            <person name="Karaoz U."/>
            <person name="Brodie E.L."/>
            <person name="Williams K.H."/>
            <person name="Hubbard S.S."/>
            <person name="Banfield J.F."/>
        </authorList>
    </citation>
    <scope>NUCLEOTIDE SEQUENCE [LARGE SCALE GENOMIC DNA]</scope>
</reference>
<feature type="active site" evidence="13">
    <location>
        <position position="145"/>
    </location>
</feature>
<keyword evidence="10 13" id="KW-0233">DNA recombination</keyword>
<dbReference type="GO" id="GO:0003677">
    <property type="term" value="F:DNA binding"/>
    <property type="evidence" value="ECO:0007669"/>
    <property type="project" value="UniProtKB-KW"/>
</dbReference>
<evidence type="ECO:0000256" key="1">
    <source>
        <dbReference type="ARBA" id="ARBA00009518"/>
    </source>
</evidence>
<keyword evidence="9 13" id="KW-0238">DNA-binding</keyword>
<dbReference type="FunFam" id="3.30.420.10:FF:000002">
    <property type="entry name" value="Crossover junction endodeoxyribonuclease RuvC"/>
    <property type="match status" value="1"/>
</dbReference>
<evidence type="ECO:0000313" key="16">
    <source>
        <dbReference type="Proteomes" id="UP000176770"/>
    </source>
</evidence>
<dbReference type="PANTHER" id="PTHR30194:SF3">
    <property type="entry name" value="CROSSOVER JUNCTION ENDODEOXYRIBONUCLEASE RUVC"/>
    <property type="match status" value="1"/>
</dbReference>
<sequence length="166" mass="18400">MSEAKKIILGIDPGIARMGYGLISLEDSNINHIAHGIIETDMNTPEHLRLGDIYKTLQSMVKQYNPHVIAVEDIFYFKNQKTLITVSQARGIVLLLAADNHKQCYSFTPLQVKQAVTGYGQADKKQVQSMVKNLLKLNEVPHPDDAADALAVAMCCASSLNYLERT</sequence>
<keyword evidence="3 13" id="KW-0540">Nuclease</keyword>
<evidence type="ECO:0000313" key="15">
    <source>
        <dbReference type="EMBL" id="OGZ62256.1"/>
    </source>
</evidence>